<dbReference type="GO" id="GO:0004222">
    <property type="term" value="F:metalloendopeptidase activity"/>
    <property type="evidence" value="ECO:0007669"/>
    <property type="project" value="TreeGrafter"/>
</dbReference>
<evidence type="ECO:0000313" key="3">
    <source>
        <dbReference type="EMBL" id="HFB53601.1"/>
    </source>
</evidence>
<dbReference type="Pfam" id="PF01551">
    <property type="entry name" value="Peptidase_M23"/>
    <property type="match status" value="1"/>
</dbReference>
<dbReference type="PANTHER" id="PTHR21666:SF290">
    <property type="entry name" value="PEPTIDASE M23 DOMAIN PROTEIN"/>
    <property type="match status" value="1"/>
</dbReference>
<dbReference type="InterPro" id="IPR011055">
    <property type="entry name" value="Dup_hybrid_motif"/>
</dbReference>
<dbReference type="Proteomes" id="UP000886390">
    <property type="component" value="Unassembled WGS sequence"/>
</dbReference>
<keyword evidence="1" id="KW-0732">Signal</keyword>
<sequence>MLRYLFAFFVSVTALFALQFEIVNPDVSNGKTTLIKFKKEKNIFYKDVVVGKKKFPIFQNPLNTDEYCALIGFSYYEKPATKELYVEYEKEKHDQKELLFLHLHAGKYQKETISVDPSKVNPKAPAVKKRIAREYAEAMKVYNSVSKKNYLHAPFILPIESKITSDFGKARVYNGSLKGYHSGTDFRAQVGTPIKAANDGRVALVKKRFYSGGTVVLDHGEGIYTCYFHMSRFSVKKGELVKRGEILGLSGKSGRVTGPHLHFSARIKGVQVDPLQLIALMNNNILNSGNSTGENK</sequence>
<protein>
    <submittedName>
        <fullName evidence="3">M23 family metallopeptidase</fullName>
    </submittedName>
</protein>
<accession>A0A7C3C741</accession>
<dbReference type="InterPro" id="IPR016047">
    <property type="entry name" value="M23ase_b-sheet_dom"/>
</dbReference>
<comment type="caution">
    <text evidence="3">The sequence shown here is derived from an EMBL/GenBank/DDBJ whole genome shotgun (WGS) entry which is preliminary data.</text>
</comment>
<proteinExistence type="predicted"/>
<name>A0A7C3C741_9BACT</name>
<dbReference type="Gene3D" id="2.70.70.10">
    <property type="entry name" value="Glucose Permease (Domain IIA)"/>
    <property type="match status" value="1"/>
</dbReference>
<dbReference type="EMBL" id="DRNH01000140">
    <property type="protein sequence ID" value="HFB53601.1"/>
    <property type="molecule type" value="Genomic_DNA"/>
</dbReference>
<evidence type="ECO:0000256" key="1">
    <source>
        <dbReference type="SAM" id="SignalP"/>
    </source>
</evidence>
<dbReference type="InterPro" id="IPR050570">
    <property type="entry name" value="Cell_wall_metabolism_enzyme"/>
</dbReference>
<organism evidence="3">
    <name type="scientific">Sulfurimonas autotrophica</name>
    <dbReference type="NCBI Taxonomy" id="202747"/>
    <lineage>
        <taxon>Bacteria</taxon>
        <taxon>Pseudomonadati</taxon>
        <taxon>Campylobacterota</taxon>
        <taxon>Epsilonproteobacteria</taxon>
        <taxon>Campylobacterales</taxon>
        <taxon>Sulfurimonadaceae</taxon>
        <taxon>Sulfurimonas</taxon>
    </lineage>
</organism>
<dbReference type="AlphaFoldDB" id="A0A7C3C741"/>
<dbReference type="CDD" id="cd12797">
    <property type="entry name" value="M23_peptidase"/>
    <property type="match status" value="1"/>
</dbReference>
<feature type="domain" description="M23ase beta-sheet core" evidence="2">
    <location>
        <begin position="180"/>
        <end position="274"/>
    </location>
</feature>
<reference evidence="3" key="1">
    <citation type="journal article" date="2020" name="mSystems">
        <title>Genome- and Community-Level Interaction Insights into Carbon Utilization and Element Cycling Functions of Hydrothermarchaeota in Hydrothermal Sediment.</title>
        <authorList>
            <person name="Zhou Z."/>
            <person name="Liu Y."/>
            <person name="Xu W."/>
            <person name="Pan J."/>
            <person name="Luo Z.H."/>
            <person name="Li M."/>
        </authorList>
    </citation>
    <scope>NUCLEOTIDE SEQUENCE [LARGE SCALE GENOMIC DNA]</scope>
    <source>
        <strain evidence="3">HyVt-507</strain>
    </source>
</reference>
<feature type="chain" id="PRO_5028025082" evidence="1">
    <location>
        <begin position="20"/>
        <end position="296"/>
    </location>
</feature>
<evidence type="ECO:0000259" key="2">
    <source>
        <dbReference type="Pfam" id="PF01551"/>
    </source>
</evidence>
<dbReference type="SUPFAM" id="SSF51261">
    <property type="entry name" value="Duplicated hybrid motif"/>
    <property type="match status" value="1"/>
</dbReference>
<gene>
    <name evidence="3" type="ORF">ENJ67_02600</name>
</gene>
<feature type="signal peptide" evidence="1">
    <location>
        <begin position="1"/>
        <end position="19"/>
    </location>
</feature>
<dbReference type="PANTHER" id="PTHR21666">
    <property type="entry name" value="PEPTIDASE-RELATED"/>
    <property type="match status" value="1"/>
</dbReference>